<organism evidence="1 2">
    <name type="scientific">Legionella nautarum</name>
    <dbReference type="NCBI Taxonomy" id="45070"/>
    <lineage>
        <taxon>Bacteria</taxon>
        <taxon>Pseudomonadati</taxon>
        <taxon>Pseudomonadota</taxon>
        <taxon>Gammaproteobacteria</taxon>
        <taxon>Legionellales</taxon>
        <taxon>Legionellaceae</taxon>
        <taxon>Legionella</taxon>
    </lineage>
</organism>
<evidence type="ECO:0000313" key="2">
    <source>
        <dbReference type="Proteomes" id="UP000054725"/>
    </source>
</evidence>
<dbReference type="STRING" id="45070.Lnau_2545"/>
<evidence type="ECO:0000313" key="1">
    <source>
        <dbReference type="EMBL" id="KTD32897.1"/>
    </source>
</evidence>
<sequence>MKEKNEAFYNLQTMLNSYWQRISGYISNSWQEKTRVLAPGVTEVDPGIKKLLTGKVYKINPNPSRESKPHDFAYDIGPILDELDQQHEGRKAYSKFNTLTDGTHLLADTSPDAIKIRSLLIYYLKDLEHIDKITQQVLTETREKTDTTKMSPEQFIRTIILKILMKLFFASDQLPEDTIEIMKLFASTAFSLSFSTCSQLSFFDSKHRKAKQQYKKFAKELMSTQVHLIFDRFQSDCFDPELKGENLFVDLIIQQVKENYPSLAKDKKALKRYLKNLDEQEIIHYLDDMTSFPSILILADNVSAVVVEFIKKLYLTTASAKSQPSMLGAIQQEGEMKFPDKVREGSNLTRKELRELQNLDTYYHQALKALATSNVIGRYNKNPVRLKNKKTGDEVEIPANSFLFFELGSAAAEEKDVAFSSNFSVPGHTRKCPGSQVAAQIFKAIVNELIFGPKRLAFDSINSCYLIDRESQSKLSIQS</sequence>
<dbReference type="AlphaFoldDB" id="A0A0W0WKR6"/>
<name>A0A0W0WKR6_9GAMM</name>
<comment type="caution">
    <text evidence="1">The sequence shown here is derived from an EMBL/GenBank/DDBJ whole genome shotgun (WGS) entry which is preliminary data.</text>
</comment>
<evidence type="ECO:0008006" key="3">
    <source>
        <dbReference type="Google" id="ProtNLM"/>
    </source>
</evidence>
<proteinExistence type="predicted"/>
<accession>A0A0W0WKR6</accession>
<gene>
    <name evidence="1" type="ORF">Lnau_2545</name>
</gene>
<dbReference type="EMBL" id="LNYO01000024">
    <property type="protein sequence ID" value="KTD32897.1"/>
    <property type="molecule type" value="Genomic_DNA"/>
</dbReference>
<keyword evidence="2" id="KW-1185">Reference proteome</keyword>
<dbReference type="Proteomes" id="UP000054725">
    <property type="component" value="Unassembled WGS sequence"/>
</dbReference>
<dbReference type="PATRIC" id="fig|45070.6.peg.2686"/>
<protein>
    <recommendedName>
        <fullName evidence="3">Cytochrome P450</fullName>
    </recommendedName>
</protein>
<reference evidence="1 2" key="1">
    <citation type="submission" date="2015-11" db="EMBL/GenBank/DDBJ databases">
        <title>Genomic analysis of 38 Legionella species identifies large and diverse effector repertoires.</title>
        <authorList>
            <person name="Burstein D."/>
            <person name="Amaro F."/>
            <person name="Zusman T."/>
            <person name="Lifshitz Z."/>
            <person name="Cohen O."/>
            <person name="Gilbert J.A."/>
            <person name="Pupko T."/>
            <person name="Shuman H.A."/>
            <person name="Segal G."/>
        </authorList>
    </citation>
    <scope>NUCLEOTIDE SEQUENCE [LARGE SCALE GENOMIC DNA]</scope>
    <source>
        <strain evidence="1 2">ATCC 49506</strain>
    </source>
</reference>
<dbReference type="RefSeq" id="WP_058505534.1">
    <property type="nucleotide sequence ID" value="NZ_CAAAIF010000004.1"/>
</dbReference>